<evidence type="ECO:0000313" key="3">
    <source>
        <dbReference type="Proteomes" id="UP000265742"/>
    </source>
</evidence>
<dbReference type="SUPFAM" id="SSF63825">
    <property type="entry name" value="YWTD domain"/>
    <property type="match status" value="1"/>
</dbReference>
<feature type="signal peptide" evidence="1">
    <location>
        <begin position="1"/>
        <end position="22"/>
    </location>
</feature>
<feature type="chain" id="PRO_5017184636" evidence="1">
    <location>
        <begin position="23"/>
        <end position="634"/>
    </location>
</feature>
<keyword evidence="3" id="KW-1185">Reference proteome</keyword>
<keyword evidence="1" id="KW-0732">Signal</keyword>
<evidence type="ECO:0000313" key="2">
    <source>
        <dbReference type="EMBL" id="RIX26548.1"/>
    </source>
</evidence>
<proteinExistence type="predicted"/>
<comment type="caution">
    <text evidence="2">The sequence shown here is derived from an EMBL/GenBank/DDBJ whole genome shotgun (WGS) entry which is preliminary data.</text>
</comment>
<accession>A0A3A1TWM9</accession>
<sequence length="634" mass="65018">MTAGALCAVTLAGLLVAAPADAATPKPTAKPTPSPTATPWPVGLAIRAQVAADGGVLTLPAGDGLRDRTTVRILAASGGRVDVDAIRGKKKVHLATGIALKKVKQGWAKTVAVDVSDLKAGTWRLRSQRSDLHGVWAWGSTSIRVGSGAATHVAVRPAARTLYPYRDGSLDAAVVTVVGQDETMTVVPVTGTVRIDAGRKHVTRKLSRAGTATLPVTALPLGAATLTTTVTGPAGKKAVRRTALTLAPTAVGALRVVRSADTVQPVRDGLLDSVVLTTSGTASGGSKAKVSGTLTIAKGKTVAATFPVKDGKPHAFTWNGRVGGTLDAGGTVVSGTWTVTLSLRGPQGVVRTRTTTLKVTKDHLPYAVRGMFTLADGNQQGLAVRNGSFYVGYDIGNDLSRIDVYDGTGLRVSSLGPVPIAHVAELAYSTVTGMLYAATGGAQTPTKVFVLDPTDPQWSTPTDPTQAIRRTLDYSGTLGNNAMVSVDDAGNRLLIFSGASGAYSISSATLQDSTDLDDAGNPKVPAGTITATRGVAIRGVPQGMDLVGGQLWIYTSLKGKNLVEKYDLDGSGLFTTAASTEGLLYWGGEGEGMATVQATDTGNGLPAWIFVGAHNPVKGGPNLLGQLVPVTAAD</sequence>
<dbReference type="EMBL" id="QXTG01000003">
    <property type="protein sequence ID" value="RIX26548.1"/>
    <property type="molecule type" value="Genomic_DNA"/>
</dbReference>
<name>A0A3A1TWM9_9MICO</name>
<protein>
    <submittedName>
        <fullName evidence="2">Uncharacterized protein</fullName>
    </submittedName>
</protein>
<dbReference type="AlphaFoldDB" id="A0A3A1TWM9"/>
<organism evidence="2 3">
    <name type="scientific">Amnibacterium setariae</name>
    <dbReference type="NCBI Taxonomy" id="2306585"/>
    <lineage>
        <taxon>Bacteria</taxon>
        <taxon>Bacillati</taxon>
        <taxon>Actinomycetota</taxon>
        <taxon>Actinomycetes</taxon>
        <taxon>Micrococcales</taxon>
        <taxon>Microbacteriaceae</taxon>
        <taxon>Amnibacterium</taxon>
    </lineage>
</organism>
<gene>
    <name evidence="2" type="ORF">D1781_16600</name>
</gene>
<dbReference type="RefSeq" id="WP_119483623.1">
    <property type="nucleotide sequence ID" value="NZ_QXTG01000003.1"/>
</dbReference>
<evidence type="ECO:0000256" key="1">
    <source>
        <dbReference type="SAM" id="SignalP"/>
    </source>
</evidence>
<dbReference type="OrthoDB" id="5138951at2"/>
<reference evidence="3" key="1">
    <citation type="submission" date="2018-09" db="EMBL/GenBank/DDBJ databases">
        <authorList>
            <person name="Kim I."/>
        </authorList>
    </citation>
    <scope>NUCLEOTIDE SEQUENCE [LARGE SCALE GENOMIC DNA]</scope>
    <source>
        <strain evidence="3">DD4a</strain>
    </source>
</reference>
<dbReference type="Proteomes" id="UP000265742">
    <property type="component" value="Unassembled WGS sequence"/>
</dbReference>